<accession>A0A2P8E0L8</accession>
<evidence type="ECO:0000313" key="2">
    <source>
        <dbReference type="Proteomes" id="UP000240708"/>
    </source>
</evidence>
<sequence>MKMEISVNDKKKILEAYLKKAITKDDMKFLFEVGISVPPIQWKFKTEADEKRHQRKRDLVEIVLGRTFPKIVWVKSKHIEQ</sequence>
<name>A0A2P8E0L8_9BACT</name>
<reference evidence="1 2" key="1">
    <citation type="submission" date="2018-03" db="EMBL/GenBank/DDBJ databases">
        <title>Genomic Encyclopedia of Archaeal and Bacterial Type Strains, Phase II (KMG-II): from individual species to whole genera.</title>
        <authorList>
            <person name="Goeker M."/>
        </authorList>
    </citation>
    <scope>NUCLEOTIDE SEQUENCE [LARGE SCALE GENOMIC DNA]</scope>
    <source>
        <strain evidence="1 2">DSM 28057</strain>
    </source>
</reference>
<evidence type="ECO:0000313" key="1">
    <source>
        <dbReference type="EMBL" id="PSL03022.1"/>
    </source>
</evidence>
<dbReference type="RefSeq" id="WP_106568021.1">
    <property type="nucleotide sequence ID" value="NZ_JAUVYL010000093.1"/>
</dbReference>
<gene>
    <name evidence="1" type="ORF">CLV48_108132</name>
</gene>
<dbReference type="Proteomes" id="UP000240708">
    <property type="component" value="Unassembled WGS sequence"/>
</dbReference>
<organism evidence="1 2">
    <name type="scientific">Cecembia rubra</name>
    <dbReference type="NCBI Taxonomy" id="1485585"/>
    <lineage>
        <taxon>Bacteria</taxon>
        <taxon>Pseudomonadati</taxon>
        <taxon>Bacteroidota</taxon>
        <taxon>Cytophagia</taxon>
        <taxon>Cytophagales</taxon>
        <taxon>Cyclobacteriaceae</taxon>
        <taxon>Cecembia</taxon>
    </lineage>
</organism>
<protein>
    <submittedName>
        <fullName evidence="1">Uncharacterized protein</fullName>
    </submittedName>
</protein>
<dbReference type="AlphaFoldDB" id="A0A2P8E0L8"/>
<comment type="caution">
    <text evidence="1">The sequence shown here is derived from an EMBL/GenBank/DDBJ whole genome shotgun (WGS) entry which is preliminary data.</text>
</comment>
<keyword evidence="2" id="KW-1185">Reference proteome</keyword>
<dbReference type="EMBL" id="PYGF01000008">
    <property type="protein sequence ID" value="PSL03022.1"/>
    <property type="molecule type" value="Genomic_DNA"/>
</dbReference>
<proteinExistence type="predicted"/>